<evidence type="ECO:0000256" key="1">
    <source>
        <dbReference type="SAM" id="Phobius"/>
    </source>
</evidence>
<organism evidence="3 4">
    <name type="scientific">Ruminococcus gauvreauii</name>
    <dbReference type="NCBI Taxonomy" id="438033"/>
    <lineage>
        <taxon>Bacteria</taxon>
        <taxon>Bacillati</taxon>
        <taxon>Bacillota</taxon>
        <taxon>Clostridia</taxon>
        <taxon>Eubacteriales</taxon>
        <taxon>Oscillospiraceae</taxon>
        <taxon>Ruminococcus</taxon>
    </lineage>
</organism>
<dbReference type="EMBL" id="CP102290">
    <property type="protein sequence ID" value="UWP60284.1"/>
    <property type="molecule type" value="Genomic_DNA"/>
</dbReference>
<evidence type="ECO:0000259" key="2">
    <source>
        <dbReference type="Pfam" id="PF12164"/>
    </source>
</evidence>
<feature type="domain" description="Stage V sporulation protein AA" evidence="2">
    <location>
        <begin position="3"/>
        <end position="88"/>
    </location>
</feature>
<keyword evidence="4" id="KW-1185">Reference proteome</keyword>
<keyword evidence="1" id="KW-0812">Transmembrane</keyword>
<dbReference type="RefSeq" id="WP_028528660.1">
    <property type="nucleotide sequence ID" value="NZ_CABLBR010000013.1"/>
</dbReference>
<dbReference type="Proteomes" id="UP001060164">
    <property type="component" value="Chromosome"/>
</dbReference>
<reference evidence="3" key="1">
    <citation type="journal article" date="2022" name="Cell">
        <title>Design, construction, and in vivo augmentation of a complex gut microbiome.</title>
        <authorList>
            <person name="Cheng A.G."/>
            <person name="Ho P.Y."/>
            <person name="Aranda-Diaz A."/>
            <person name="Jain S."/>
            <person name="Yu F.B."/>
            <person name="Meng X."/>
            <person name="Wang M."/>
            <person name="Iakiviak M."/>
            <person name="Nagashima K."/>
            <person name="Zhao A."/>
            <person name="Murugkar P."/>
            <person name="Patil A."/>
            <person name="Atabakhsh K."/>
            <person name="Weakley A."/>
            <person name="Yan J."/>
            <person name="Brumbaugh A.R."/>
            <person name="Higginbottom S."/>
            <person name="Dimas A."/>
            <person name="Shiver A.L."/>
            <person name="Deutschbauer A."/>
            <person name="Neff N."/>
            <person name="Sonnenburg J.L."/>
            <person name="Huang K.C."/>
            <person name="Fischbach M.A."/>
        </authorList>
    </citation>
    <scope>NUCLEOTIDE SEQUENCE</scope>
    <source>
        <strain evidence="3">DSM 19829</strain>
    </source>
</reference>
<dbReference type="InterPro" id="IPR021997">
    <property type="entry name" value="SporV_AA"/>
</dbReference>
<protein>
    <submittedName>
        <fullName evidence="3">Stage V sporulation protein AA</fullName>
    </submittedName>
</protein>
<dbReference type="Pfam" id="PF12164">
    <property type="entry name" value="SporV_AA"/>
    <property type="match status" value="1"/>
</dbReference>
<keyword evidence="1" id="KW-0472">Membrane</keyword>
<name>A0ABY5VI81_9FIRM</name>
<evidence type="ECO:0000313" key="3">
    <source>
        <dbReference type="EMBL" id="UWP60284.1"/>
    </source>
</evidence>
<keyword evidence="1" id="KW-1133">Transmembrane helix</keyword>
<accession>A0ABY5VI81</accession>
<evidence type="ECO:0000313" key="4">
    <source>
        <dbReference type="Proteomes" id="UP001060164"/>
    </source>
</evidence>
<feature type="transmembrane region" description="Helical" evidence="1">
    <location>
        <begin position="102"/>
        <end position="122"/>
    </location>
</feature>
<proteinExistence type="predicted"/>
<sequence length="204" mass="23286">MSTMLYLQTDKNIRVSSPDVYLKDIANLSCSDPAVLAKMQALKIRTIKEEQYGRYPMAVTDIVKKIQALDSNVDVTHIGEPNFIMTFEDPSKKRRLISVIKIIFVCIVTFIGTAFSIMTFNSDVDIPKLFEEIYVEFTGMEYTGFTVLEISYSIGIGLGAVFFFNHFGKRKLTQDPTPMEVEMRTYEDSVDTTIIEQEERKGKE</sequence>
<dbReference type="Gene3D" id="2.60.480.10">
    <property type="entry name" value="eubacterium ventriosum atcc domain"/>
    <property type="match status" value="1"/>
</dbReference>
<gene>
    <name evidence="3" type="ORF">NQ502_04310</name>
</gene>
<dbReference type="InterPro" id="IPR038548">
    <property type="entry name" value="SporV_AA_N_sf"/>
</dbReference>
<feature type="transmembrane region" description="Helical" evidence="1">
    <location>
        <begin position="142"/>
        <end position="164"/>
    </location>
</feature>